<organism evidence="3 4">
    <name type="scientific">Candidatus Falkowbacteria bacterium CG10_big_fil_rev_8_21_14_0_10_37_14</name>
    <dbReference type="NCBI Taxonomy" id="1974561"/>
    <lineage>
        <taxon>Bacteria</taxon>
        <taxon>Candidatus Falkowiibacteriota</taxon>
    </lineage>
</organism>
<gene>
    <name evidence="3" type="ORF">COT94_02520</name>
</gene>
<dbReference type="Proteomes" id="UP000228533">
    <property type="component" value="Unassembled WGS sequence"/>
</dbReference>
<keyword evidence="1" id="KW-0472">Membrane</keyword>
<protein>
    <recommendedName>
        <fullName evidence="5">Polymer-forming cytoskeletal protein</fullName>
    </recommendedName>
</protein>
<keyword evidence="1" id="KW-0812">Transmembrane</keyword>
<evidence type="ECO:0000256" key="1">
    <source>
        <dbReference type="SAM" id="Phobius"/>
    </source>
</evidence>
<proteinExistence type="predicted"/>
<evidence type="ECO:0008006" key="5">
    <source>
        <dbReference type="Google" id="ProtNLM"/>
    </source>
</evidence>
<reference evidence="4" key="1">
    <citation type="submission" date="2017-09" db="EMBL/GenBank/DDBJ databases">
        <title>Depth-based differentiation of microbial function through sediment-hosted aquifers and enrichment of novel symbionts in the deep terrestrial subsurface.</title>
        <authorList>
            <person name="Probst A.J."/>
            <person name="Ladd B."/>
            <person name="Jarett J.K."/>
            <person name="Geller-Mcgrath D.E."/>
            <person name="Sieber C.M.K."/>
            <person name="Emerson J.B."/>
            <person name="Anantharaman K."/>
            <person name="Thomas B.C."/>
            <person name="Malmstrom R."/>
            <person name="Stieglmeier M."/>
            <person name="Klingl A."/>
            <person name="Woyke T."/>
            <person name="Ryan C.M."/>
            <person name="Banfield J.F."/>
        </authorList>
    </citation>
    <scope>NUCLEOTIDE SEQUENCE [LARGE SCALE GENOMIC DNA]</scope>
</reference>
<feature type="signal peptide" evidence="2">
    <location>
        <begin position="1"/>
        <end position="25"/>
    </location>
</feature>
<keyword evidence="2" id="KW-0732">Signal</keyword>
<feature type="transmembrane region" description="Helical" evidence="1">
    <location>
        <begin position="345"/>
        <end position="364"/>
    </location>
</feature>
<sequence>MRKTSVRKLALAIAMMVVLPLATHAKTNVNLTQVILPAEQTIVGNYYAAGNVINVAGHVTGDVMCAGEQVFISGQVDGDVLCAAKKLVVTGNVLGSVRGIANLVSIENGVGRNLTVLASHLYLATNSVVKMDAMFLAAEVNLLGTVDGNVYGGSSRVALAGQVGKNVELVLEDGNWKGNTAPFFVDKAGKVGGNITYEGRYDVDLADRLNIAGQIVKKQGDGMYFNPMKSMMNTWMWYKVICIFGALIIGLLIMLLFKKQVVHLADKMVEKPMMNIGWGLLLIYLVPFLVVFSAITIVGLPLSVIVGLLWIACVMLAKPLMAIVVGIVILGRYRYKVAKGKTRPEVMNPIATMVLGVAVTYFLFTIPFVGSVLGLIAVAWVIGAAWMLMKDLSLKK</sequence>
<accession>A0A2M6WTK5</accession>
<feature type="transmembrane region" description="Helical" evidence="1">
    <location>
        <begin position="278"/>
        <end position="302"/>
    </location>
</feature>
<feature type="transmembrane region" description="Helical" evidence="1">
    <location>
        <begin position="308"/>
        <end position="333"/>
    </location>
</feature>
<evidence type="ECO:0000256" key="2">
    <source>
        <dbReference type="SAM" id="SignalP"/>
    </source>
</evidence>
<feature type="chain" id="PRO_5014669716" description="Polymer-forming cytoskeletal protein" evidence="2">
    <location>
        <begin position="26"/>
        <end position="396"/>
    </location>
</feature>
<name>A0A2M6WTK5_9BACT</name>
<feature type="transmembrane region" description="Helical" evidence="1">
    <location>
        <begin position="235"/>
        <end position="257"/>
    </location>
</feature>
<comment type="caution">
    <text evidence="3">The sequence shown here is derived from an EMBL/GenBank/DDBJ whole genome shotgun (WGS) entry which is preliminary data.</text>
</comment>
<dbReference type="EMBL" id="PFAM01000013">
    <property type="protein sequence ID" value="PIT96110.1"/>
    <property type="molecule type" value="Genomic_DNA"/>
</dbReference>
<evidence type="ECO:0000313" key="4">
    <source>
        <dbReference type="Proteomes" id="UP000228533"/>
    </source>
</evidence>
<dbReference type="AlphaFoldDB" id="A0A2M6WTK5"/>
<evidence type="ECO:0000313" key="3">
    <source>
        <dbReference type="EMBL" id="PIT96110.1"/>
    </source>
</evidence>
<keyword evidence="1" id="KW-1133">Transmembrane helix</keyword>